<feature type="transmembrane region" description="Helical" evidence="1">
    <location>
        <begin position="579"/>
        <end position="598"/>
    </location>
</feature>
<keyword evidence="1" id="KW-1133">Transmembrane helix</keyword>
<feature type="transmembrane region" description="Helical" evidence="1">
    <location>
        <begin position="478"/>
        <end position="503"/>
    </location>
</feature>
<accession>A0A9Q0ALD5</accession>
<keyword evidence="3" id="KW-1185">Reference proteome</keyword>
<protein>
    <recommendedName>
        <fullName evidence="4">Transmembrane protein</fullName>
    </recommendedName>
</protein>
<evidence type="ECO:0008006" key="4">
    <source>
        <dbReference type="Google" id="ProtNLM"/>
    </source>
</evidence>
<dbReference type="AlphaFoldDB" id="A0A9Q0ALD5"/>
<keyword evidence="1" id="KW-0812">Transmembrane</keyword>
<comment type="caution">
    <text evidence="2">The sequence shown here is derived from an EMBL/GenBank/DDBJ whole genome shotgun (WGS) entry which is preliminary data.</text>
</comment>
<organism evidence="2 3">
    <name type="scientific">Neoarthrinium moseri</name>
    <dbReference type="NCBI Taxonomy" id="1658444"/>
    <lineage>
        <taxon>Eukaryota</taxon>
        <taxon>Fungi</taxon>
        <taxon>Dikarya</taxon>
        <taxon>Ascomycota</taxon>
        <taxon>Pezizomycotina</taxon>
        <taxon>Sordariomycetes</taxon>
        <taxon>Xylariomycetidae</taxon>
        <taxon>Amphisphaeriales</taxon>
        <taxon>Apiosporaceae</taxon>
        <taxon>Neoarthrinium</taxon>
    </lineage>
</organism>
<keyword evidence="1" id="KW-0472">Membrane</keyword>
<evidence type="ECO:0000256" key="1">
    <source>
        <dbReference type="SAM" id="Phobius"/>
    </source>
</evidence>
<dbReference type="EMBL" id="JAFIMR010000037">
    <property type="protein sequence ID" value="KAI1858227.1"/>
    <property type="molecule type" value="Genomic_DNA"/>
</dbReference>
<proteinExistence type="predicted"/>
<gene>
    <name evidence="2" type="ORF">JX265_010895</name>
</gene>
<feature type="transmembrane region" description="Helical" evidence="1">
    <location>
        <begin position="92"/>
        <end position="118"/>
    </location>
</feature>
<evidence type="ECO:0000313" key="2">
    <source>
        <dbReference type="EMBL" id="KAI1858227.1"/>
    </source>
</evidence>
<dbReference type="Proteomes" id="UP000829685">
    <property type="component" value="Unassembled WGS sequence"/>
</dbReference>
<feature type="transmembrane region" description="Helical" evidence="1">
    <location>
        <begin position="638"/>
        <end position="661"/>
    </location>
</feature>
<name>A0A9Q0ALD5_9PEZI</name>
<feature type="transmembrane region" description="Helical" evidence="1">
    <location>
        <begin position="195"/>
        <end position="218"/>
    </location>
</feature>
<sequence>MDVWSRLFIHNFNGTDSWKQTCVSELDNAVNNGHADNIFAGLVNRAGNYVDIRDNNTEVFSFKIFSAGATNYLLPWLALTAQLPFETGEHNVIANFMSFCMALGSPMFITYSLMVTILNQHWLRGHFRDLETQGHMRETVKNARIFLQESQQVPLRLSQEDGSLGSLIVLAENKAWWQRLSDSVLRTRRSVTLSLVAQMLVAILSWVLTVAAAFLSSLGNPTEALVLSSGSLWVWLIPVIAGWISVGTQNDHSTIGLALYRDEACIARPASSSGLTGRRARNSSAGASVQTVRVDPQDPYAMGVGSPLSEKGVVEEIETRAISVASVKKDEQKGFRIANHRTSMRPLLRTTVSDGRVRLEDKEPPVPRCFGFSVAGDEKQEGPAFNYARIFTWWHVANQVHGMFQRTKYNLSQRRDLSGMERPVGEDGKFKQKDLQGDSLSVLQYCGLATRRGSSIELKDLTEYPRWAELDSAFWQRILIAVLMAVFVQWGTVGAALTISYLTEVKGLGCRSGSYVVYGAMGTVSFMLMFASSFFSHAAMIQHQALHVASRDVAIEEETPASFPLSLTLYRMCAVLTRISGRILVVCNTIWIILTSFWELIGFFNNCWCDGVSLSRGAKGYIILFKTAAEMAPAAVPAWAGGVFLSIFVVASSSAVFWLFCRGNRK</sequence>
<evidence type="ECO:0000313" key="3">
    <source>
        <dbReference type="Proteomes" id="UP000829685"/>
    </source>
</evidence>
<feature type="transmembrane region" description="Helical" evidence="1">
    <location>
        <begin position="224"/>
        <end position="246"/>
    </location>
</feature>
<feature type="transmembrane region" description="Helical" evidence="1">
    <location>
        <begin position="515"/>
        <end position="535"/>
    </location>
</feature>
<dbReference type="OrthoDB" id="5392263at2759"/>
<reference evidence="2" key="1">
    <citation type="submission" date="2021-03" db="EMBL/GenBank/DDBJ databases">
        <title>Revisited historic fungal species revealed as producer of novel bioactive compounds through whole genome sequencing and comparative genomics.</title>
        <authorList>
            <person name="Vignolle G.A."/>
            <person name="Hochenegger N."/>
            <person name="Mach R.L."/>
            <person name="Mach-Aigner A.R."/>
            <person name="Javad Rahimi M."/>
            <person name="Salim K.A."/>
            <person name="Chan C.M."/>
            <person name="Lim L.B.L."/>
            <person name="Cai F."/>
            <person name="Druzhinina I.S."/>
            <person name="U'Ren J.M."/>
            <person name="Derntl C."/>
        </authorList>
    </citation>
    <scope>NUCLEOTIDE SEQUENCE</scope>
    <source>
        <strain evidence="2">TUCIM 5799</strain>
    </source>
</reference>